<feature type="compositionally biased region" description="Pro residues" evidence="1">
    <location>
        <begin position="805"/>
        <end position="824"/>
    </location>
</feature>
<feature type="region of interest" description="Disordered" evidence="1">
    <location>
        <begin position="96"/>
        <end position="130"/>
    </location>
</feature>
<feature type="compositionally biased region" description="Basic and acidic residues" evidence="1">
    <location>
        <begin position="223"/>
        <end position="232"/>
    </location>
</feature>
<dbReference type="KEGG" id="cco:CCC13826_0017"/>
<evidence type="ECO:0000313" key="3">
    <source>
        <dbReference type="Proteomes" id="UP000001121"/>
    </source>
</evidence>
<dbReference type="HOGENOM" id="CLU_250726_0_0_7"/>
<protein>
    <submittedName>
        <fullName evidence="2">Uncharacterized protein</fullName>
    </submittedName>
</protein>
<sequence length="1461" mass="159842">MAVKVGVIKNILGSKEVVVIDKNGNERVVVAGDSLYEGDVVKANGAKVTIASNDGKEFELKDGETLNLNNDLSSDKEVAAIQKALLKGENLANLEESAAGGNSGGRGGDGVSLGETRFEHGGHESSDVSASFRSLSDTFGAVKLTNQEVKGGGSDVFDGSDSDINSAIAPVAPVEPSQPENPTPQPKPVEPVEPKPEPEPENPTPQPEPKPEPTPEPTPQPEPKPDESKDIVKNISVENKLEFGYEKSSDPRSSNDKSYLEYNLKGEVAEADADKKVEVTLKFGGEATAGKDYENAEYSLDGGKTWQKLDDSGVIKDVRAGDINKVSVRVEVANDHDQNEGTFDPSEKIFTDADKGVENNGYFKESVSLEVSIGGLKASNSEKIVDNDHDITVNNQFNNDKSFDVTFKDNGDNTLNFKDATINHKAGDVASTIVFGDGSYLNEGKDTINADNSNLNWLNINTQGGDDTININGGRHERLHVETGADNDTVNLNGGTYIGTDPYQSGFTLDSGNDVLNLNGTKDDHVKMTDMYLRTGSGEKDEINIKYADIDSTYKNSANHIEAEAKNNTINVENSNLKGINIGTETNTGTDVNRNPLNFDLNLKSSTLDDVNLNTIYKTHVVVEDTKINGNYPENATKWNFADTDDTLELRSGTLNDMTVNLGNGEDKVIVTKDMKLNGYTAINGGTDYKTDTLVIDGNVDFNKFKSFEELQVTGKEKVSLKLEDLYDMLDIKNNDSKHILTVTEAAGGVELAGFKLSEFGRGLKDGFTRYEADFGFQDNGRSYTVKGYIDVKNGINVDLGAKPEPTPVEPVEPVNPAPAPQPEPKPEPKPEPQPAPDPEPEYIHEYDSKYVKNIGIYGKQGFQIENHERSNMWEHNNLIFELRGEVAEADVDQKIDVKLKFSGKATYGKDYDKIQYSLDNENWIDLDSSGVIKGLRAGDINKVVVRANVIDDKELNEGKLLSEDEDSGIFYYQWDKEKLFKDADKGVENNHYYSESVILEFSIDNAKYTYEGGIIDNDHITTVNSEFHNDKRFDVEYLQNGDNVLNFNNATVSHKEGEEPSKIHFSEVYSNSGDTEVNINSSNLNWLDIRTNTGKDKIDINNSNLNNVTIDTRNGNDTININGGTHEKVEINAGFGNDVININGGVFNKETIYLGINSDILNITGTKADHVKMTDIDISTNTNKLNGAIQLVGNELIKGDEDVINIKYTDINSTTSAEKSAIYAGSSKGTINIDSSNLDNVELNGGSRVPSFGETYHTDINLKSSTLKDVDIMAYINEMHVVVEDTHASASGLPAEHHANWILSGHENAKDYLELRSGSLTNIKIDLSDGSDSVFISKDMKLEGGTSILGGYSDNRSRYDHDTLLVDGQIDFTKVKSFEELKVTSNEKVTLKALDIADMLDVGHEHSNNLLQITQASGGVKLEGFSKSAANAVEGFERYEANYGTTTAYIDVKENIHVDL</sequence>
<dbReference type="eggNOG" id="COG3420">
    <property type="taxonomic scope" value="Bacteria"/>
</dbReference>
<evidence type="ECO:0000313" key="2">
    <source>
        <dbReference type="EMBL" id="ABW74836.1"/>
    </source>
</evidence>
<feature type="region of interest" description="Disordered" evidence="1">
    <location>
        <begin position="801"/>
        <end position="843"/>
    </location>
</feature>
<dbReference type="RefSeq" id="WP_048809900.1">
    <property type="nucleotide sequence ID" value="NC_009802.2"/>
</dbReference>
<feature type="compositionally biased region" description="Basic and acidic residues" evidence="1">
    <location>
        <begin position="116"/>
        <end position="126"/>
    </location>
</feature>
<organism evidence="2 3">
    <name type="scientific">Campylobacter concisus (strain 13826)</name>
    <dbReference type="NCBI Taxonomy" id="360104"/>
    <lineage>
        <taxon>Bacteria</taxon>
        <taxon>Pseudomonadati</taxon>
        <taxon>Campylobacterota</taxon>
        <taxon>Epsilonproteobacteria</taxon>
        <taxon>Campylobacterales</taxon>
        <taxon>Campylobacteraceae</taxon>
        <taxon>Campylobacter</taxon>
    </lineage>
</organism>
<feature type="compositionally biased region" description="Pro residues" evidence="1">
    <location>
        <begin position="179"/>
        <end position="189"/>
    </location>
</feature>
<dbReference type="PANTHER" id="PTHR48148">
    <property type="entry name" value="KERATINOCYTE PROLINE-RICH PROTEIN"/>
    <property type="match status" value="1"/>
</dbReference>
<feature type="region of interest" description="Disordered" evidence="1">
    <location>
        <begin position="171"/>
        <end position="257"/>
    </location>
</feature>
<gene>
    <name evidence="2" type="ORF">CCC13826_0017</name>
</gene>
<name>A8Z6I3_CAMC1</name>
<accession>A8Z6I3</accession>
<proteinExistence type="predicted"/>
<dbReference type="PANTHER" id="PTHR48148:SF3">
    <property type="entry name" value="KERATINOCYTE PROLINE-RICH PROTEIN"/>
    <property type="match status" value="1"/>
</dbReference>
<dbReference type="EMBL" id="CP000792">
    <property type="protein sequence ID" value="ABW74836.1"/>
    <property type="molecule type" value="Genomic_DNA"/>
</dbReference>
<dbReference type="Proteomes" id="UP000001121">
    <property type="component" value="Chromosome"/>
</dbReference>
<reference evidence="3" key="1">
    <citation type="submission" date="2007-10" db="EMBL/GenBank/DDBJ databases">
        <title>Genome sequence of Campylobacter concisus 13826 isolated from human feces.</title>
        <authorList>
            <person name="Fouts D.E."/>
            <person name="Mongodin E.F."/>
            <person name="Puiu D."/>
            <person name="Sebastian Y."/>
            <person name="Miller W.G."/>
            <person name="Mandrell R.E."/>
            <person name="On S."/>
            <person name="Nelson K.E."/>
        </authorList>
    </citation>
    <scope>NUCLEOTIDE SEQUENCE [LARGE SCALE GENOMIC DNA]</scope>
    <source>
        <strain evidence="3">13826</strain>
    </source>
</reference>
<dbReference type="STRING" id="360104.CCC13826_0017"/>
<feature type="compositionally biased region" description="Gly residues" evidence="1">
    <location>
        <begin position="101"/>
        <end position="111"/>
    </location>
</feature>
<feature type="compositionally biased region" description="Basic and acidic residues" evidence="1">
    <location>
        <begin position="239"/>
        <end position="257"/>
    </location>
</feature>
<evidence type="ECO:0000256" key="1">
    <source>
        <dbReference type="SAM" id="MobiDB-lite"/>
    </source>
</evidence>
<feature type="compositionally biased region" description="Pro residues" evidence="1">
    <location>
        <begin position="201"/>
        <end position="222"/>
    </location>
</feature>